<evidence type="ECO:0000313" key="4">
    <source>
        <dbReference type="Proteomes" id="UP000812961"/>
    </source>
</evidence>
<dbReference type="InterPro" id="IPR013538">
    <property type="entry name" value="ASHA1/2-like_C"/>
</dbReference>
<sequence length="151" mass="17500">MEKKEFRILIDSPRETVWQVLWDDKTYREWTSAFAPGSWAKTDWKKGSKVYFMDAENCGMLSSVAENIPNEYMSFEHLGYVKEGKEDTESPEVKEWAGAHENYTLKAVDGKTELVVHTDIVESHMEYFNNTWPKALEKLKEIAEGQAVVKN</sequence>
<gene>
    <name evidence="3" type="ORF">K1Y79_22385</name>
</gene>
<accession>A0ABS7GHD9</accession>
<feature type="domain" description="Activator of Hsp90 ATPase homologue 1/2-like C-terminal" evidence="2">
    <location>
        <begin position="12"/>
        <end position="144"/>
    </location>
</feature>
<evidence type="ECO:0000259" key="2">
    <source>
        <dbReference type="Pfam" id="PF08327"/>
    </source>
</evidence>
<proteinExistence type="inferred from homology"/>
<evidence type="ECO:0000256" key="1">
    <source>
        <dbReference type="ARBA" id="ARBA00006817"/>
    </source>
</evidence>
<dbReference type="Proteomes" id="UP000812961">
    <property type="component" value="Unassembled WGS sequence"/>
</dbReference>
<dbReference type="Pfam" id="PF08327">
    <property type="entry name" value="AHSA1"/>
    <property type="match status" value="1"/>
</dbReference>
<protein>
    <submittedName>
        <fullName evidence="3">SRPBCC domain-containing protein</fullName>
    </submittedName>
</protein>
<reference evidence="3 4" key="1">
    <citation type="submission" date="2021-08" db="EMBL/GenBank/DDBJ databases">
        <title>The genome sequence of Chitinophaga sp. B61.</title>
        <authorList>
            <person name="Zhang X."/>
        </authorList>
    </citation>
    <scope>NUCLEOTIDE SEQUENCE [LARGE SCALE GENOMIC DNA]</scope>
    <source>
        <strain evidence="3 4">B61</strain>
    </source>
</reference>
<name>A0ABS7GHD9_9BACT</name>
<dbReference type="SUPFAM" id="SSF55961">
    <property type="entry name" value="Bet v1-like"/>
    <property type="match status" value="1"/>
</dbReference>
<dbReference type="Gene3D" id="3.30.530.20">
    <property type="match status" value="1"/>
</dbReference>
<keyword evidence="4" id="KW-1185">Reference proteome</keyword>
<comment type="similarity">
    <text evidence="1">Belongs to the AHA1 family.</text>
</comment>
<dbReference type="InterPro" id="IPR023393">
    <property type="entry name" value="START-like_dom_sf"/>
</dbReference>
<dbReference type="RefSeq" id="WP_220252428.1">
    <property type="nucleotide sequence ID" value="NZ_JAICCF010000004.1"/>
</dbReference>
<organism evidence="3 4">
    <name type="scientific">Chitinophaga rhizophila</name>
    <dbReference type="NCBI Taxonomy" id="2866212"/>
    <lineage>
        <taxon>Bacteria</taxon>
        <taxon>Pseudomonadati</taxon>
        <taxon>Bacteroidota</taxon>
        <taxon>Chitinophagia</taxon>
        <taxon>Chitinophagales</taxon>
        <taxon>Chitinophagaceae</taxon>
        <taxon>Chitinophaga</taxon>
    </lineage>
</organism>
<evidence type="ECO:0000313" key="3">
    <source>
        <dbReference type="EMBL" id="MBW8687102.1"/>
    </source>
</evidence>
<dbReference type="CDD" id="cd07814">
    <property type="entry name" value="SRPBCC_CalC_Aha1-like"/>
    <property type="match status" value="1"/>
</dbReference>
<dbReference type="EMBL" id="JAICCF010000004">
    <property type="protein sequence ID" value="MBW8687102.1"/>
    <property type="molecule type" value="Genomic_DNA"/>
</dbReference>
<comment type="caution">
    <text evidence="3">The sequence shown here is derived from an EMBL/GenBank/DDBJ whole genome shotgun (WGS) entry which is preliminary data.</text>
</comment>